<evidence type="ECO:0000313" key="5">
    <source>
        <dbReference type="Proteomes" id="UP000533905"/>
    </source>
</evidence>
<dbReference type="Pfam" id="PF05175">
    <property type="entry name" value="MTS"/>
    <property type="match status" value="1"/>
</dbReference>
<sequence length="311" mass="33845">MTTPHANALVALGRYLRDKDYRFVTVTPATHRRINRRTGNEHSAELRGIFGWSRPFAENDVAPELVGLMRDAGILEQEGGLLRSTLRASTLGELLVFHSAYPTDDDDAVFFGPDTYRFVGTMERAFAWLGSGPVRAIDLGCGSGAGALAIARAFPHAEVVAADINTKALALTMVNTQLAEVHNLTACRSDLLNDVGGDFDLVVSNPPYMLDPSELPYRHGGGMRGAGLSVRIVKESLARLRPGGCLMLYTGVAIAGPVDEFLEAIRPSLDALCDHWKYDELDPDIFGGQLGEPGYEDVERIAAVWLHAIRR</sequence>
<feature type="domain" description="Methyltransferase small" evidence="3">
    <location>
        <begin position="135"/>
        <end position="248"/>
    </location>
</feature>
<dbReference type="RefSeq" id="WP_171084055.1">
    <property type="nucleotide sequence ID" value="NZ_JABAIV010000003.1"/>
</dbReference>
<gene>
    <name evidence="4" type="ORF">HGB41_10730</name>
</gene>
<protein>
    <submittedName>
        <fullName evidence="4">Class I SAM-dependent methyltransferase</fullName>
    </submittedName>
</protein>
<keyword evidence="5" id="KW-1185">Reference proteome</keyword>
<evidence type="ECO:0000256" key="1">
    <source>
        <dbReference type="ARBA" id="ARBA00022603"/>
    </source>
</evidence>
<dbReference type="AlphaFoldDB" id="A0A7Y2JZ76"/>
<dbReference type="GO" id="GO:0036009">
    <property type="term" value="F:protein-glutamine N-methyltransferase activity"/>
    <property type="evidence" value="ECO:0007669"/>
    <property type="project" value="TreeGrafter"/>
</dbReference>
<evidence type="ECO:0000256" key="2">
    <source>
        <dbReference type="ARBA" id="ARBA00022691"/>
    </source>
</evidence>
<dbReference type="Proteomes" id="UP000533905">
    <property type="component" value="Unassembled WGS sequence"/>
</dbReference>
<dbReference type="GO" id="GO:0003676">
    <property type="term" value="F:nucleic acid binding"/>
    <property type="evidence" value="ECO:0007669"/>
    <property type="project" value="InterPro"/>
</dbReference>
<keyword evidence="1 4" id="KW-0489">Methyltransferase</keyword>
<dbReference type="CDD" id="cd02440">
    <property type="entry name" value="AdoMet_MTases"/>
    <property type="match status" value="1"/>
</dbReference>
<reference evidence="4 5" key="1">
    <citation type="submission" date="2020-04" db="EMBL/GenBank/DDBJ databases">
        <title>Massilia sp. nov., a cold adapted bacteria isolated from Arctic soil.</title>
        <authorList>
            <person name="Son J."/>
            <person name="Ka J.-O."/>
        </authorList>
    </citation>
    <scope>NUCLEOTIDE SEQUENCE [LARGE SCALE GENOMIC DNA]</scope>
    <source>
        <strain evidence="4 5">ML15P13</strain>
    </source>
</reference>
<keyword evidence="4" id="KW-0808">Transferase</keyword>
<dbReference type="GO" id="GO:0032259">
    <property type="term" value="P:methylation"/>
    <property type="evidence" value="ECO:0007669"/>
    <property type="project" value="UniProtKB-KW"/>
</dbReference>
<evidence type="ECO:0000259" key="3">
    <source>
        <dbReference type="Pfam" id="PF05175"/>
    </source>
</evidence>
<comment type="caution">
    <text evidence="4">The sequence shown here is derived from an EMBL/GenBank/DDBJ whole genome shotgun (WGS) entry which is preliminary data.</text>
</comment>
<dbReference type="InterPro" id="IPR007848">
    <property type="entry name" value="Small_mtfrase_dom"/>
</dbReference>
<organism evidence="4 5">
    <name type="scientific">Telluria aromaticivorans</name>
    <dbReference type="NCBI Taxonomy" id="2725995"/>
    <lineage>
        <taxon>Bacteria</taxon>
        <taxon>Pseudomonadati</taxon>
        <taxon>Pseudomonadota</taxon>
        <taxon>Betaproteobacteria</taxon>
        <taxon>Burkholderiales</taxon>
        <taxon>Oxalobacteraceae</taxon>
        <taxon>Telluria group</taxon>
        <taxon>Telluria</taxon>
    </lineage>
</organism>
<dbReference type="InterPro" id="IPR002052">
    <property type="entry name" value="DNA_methylase_N6_adenine_CS"/>
</dbReference>
<dbReference type="PANTHER" id="PTHR18895:SF74">
    <property type="entry name" value="MTRF1L RELEASE FACTOR GLUTAMINE METHYLTRANSFERASE"/>
    <property type="match status" value="1"/>
</dbReference>
<dbReference type="Gene3D" id="3.40.50.150">
    <property type="entry name" value="Vaccinia Virus protein VP39"/>
    <property type="match status" value="1"/>
</dbReference>
<dbReference type="InterPro" id="IPR050320">
    <property type="entry name" value="N5-glutamine_MTase"/>
</dbReference>
<name>A0A7Y2JZ76_9BURK</name>
<dbReference type="SUPFAM" id="SSF53335">
    <property type="entry name" value="S-adenosyl-L-methionine-dependent methyltransferases"/>
    <property type="match status" value="1"/>
</dbReference>
<dbReference type="InterPro" id="IPR029063">
    <property type="entry name" value="SAM-dependent_MTases_sf"/>
</dbReference>
<dbReference type="PROSITE" id="PS00092">
    <property type="entry name" value="N6_MTASE"/>
    <property type="match status" value="1"/>
</dbReference>
<evidence type="ECO:0000313" key="4">
    <source>
        <dbReference type="EMBL" id="NNG23468.1"/>
    </source>
</evidence>
<keyword evidence="2" id="KW-0949">S-adenosyl-L-methionine</keyword>
<accession>A0A7Y2JZ76</accession>
<proteinExistence type="predicted"/>
<dbReference type="PANTHER" id="PTHR18895">
    <property type="entry name" value="HEMK METHYLTRANSFERASE"/>
    <property type="match status" value="1"/>
</dbReference>
<dbReference type="EMBL" id="JABAIV010000003">
    <property type="protein sequence ID" value="NNG23468.1"/>
    <property type="molecule type" value="Genomic_DNA"/>
</dbReference>